<dbReference type="InterPro" id="IPR001360">
    <property type="entry name" value="Glyco_hydro_1"/>
</dbReference>
<accession>A0A4S2D7S4</accession>
<organism evidence="5 6">
    <name type="scientific">Microbacterium laevaniformans</name>
    <dbReference type="NCBI Taxonomy" id="36807"/>
    <lineage>
        <taxon>Bacteria</taxon>
        <taxon>Bacillati</taxon>
        <taxon>Actinomycetota</taxon>
        <taxon>Actinomycetes</taxon>
        <taxon>Micrococcales</taxon>
        <taxon>Microbacteriaceae</taxon>
        <taxon>Microbacterium</taxon>
    </lineage>
</organism>
<dbReference type="InterPro" id="IPR017853">
    <property type="entry name" value="GH"/>
</dbReference>
<evidence type="ECO:0000256" key="3">
    <source>
        <dbReference type="ARBA" id="ARBA00023295"/>
    </source>
</evidence>
<dbReference type="Proteomes" id="UP000309893">
    <property type="component" value="Unassembled WGS sequence"/>
</dbReference>
<comment type="caution">
    <text evidence="5">The sequence shown here is derived from an EMBL/GenBank/DDBJ whole genome shotgun (WGS) entry which is preliminary data.</text>
</comment>
<comment type="similarity">
    <text evidence="1 4">Belongs to the glycosyl hydrolase 1 family.</text>
</comment>
<evidence type="ECO:0000313" key="6">
    <source>
        <dbReference type="Proteomes" id="UP000309893"/>
    </source>
</evidence>
<dbReference type="PROSITE" id="PS00653">
    <property type="entry name" value="GLYCOSYL_HYDROL_F1_2"/>
    <property type="match status" value="1"/>
</dbReference>
<gene>
    <name evidence="5" type="ORF">E5344_08715</name>
</gene>
<dbReference type="GO" id="GO:0008422">
    <property type="term" value="F:beta-glucosidase activity"/>
    <property type="evidence" value="ECO:0007669"/>
    <property type="project" value="TreeGrafter"/>
</dbReference>
<dbReference type="FunFam" id="3.20.20.80:FF:000004">
    <property type="entry name" value="Beta-glucosidase 6-phospho-beta-glucosidase"/>
    <property type="match status" value="1"/>
</dbReference>
<dbReference type="AlphaFoldDB" id="A0A4S2D7S4"/>
<keyword evidence="2 5" id="KW-0378">Hydrolase</keyword>
<dbReference type="OrthoDB" id="9765195at2"/>
<dbReference type="PRINTS" id="PR00131">
    <property type="entry name" value="GLHYDRLASE1"/>
</dbReference>
<sequence length="471" mass="52974">MQYAHPRPFPDDFLWGASTSAYQVEGAWNEDGKGASVIDVHMHRPEGVTDFRVAADHYHRYEEDVSLFAELGLKAYRFSIAWTRIIPDGDGPLNPAGITFYHRLIDALLAKGIEPLVTLYHFDLPAALDERGGWSNRDTVDAFVRYARTLFEEYGSKVRYWLTINEQNMMTLHGKAIGTTGRSGDTDKRSIYQQNHHMFVAAARTMALCHELLPEAKIGPAPNIVSVYPASPAPEDVVAADDWDAVRNLLYLDVAVRGTYHPLAWGYLAERGLEPAFAPDDAADLAAGHPDFIAFNYYSTQTVGASTGAASDLETRGGDQQIVRGELGFYRAEKNPHLPRNEFGWEIDPVGMRTTMRRLWDRYRLPLIITENGSGAFDELRDGRVHDTYRVDYLRQHIAQIRLALADGVQVFGYCPWSAIDLVSTHQGISKRYGFIHVDRTETDLRELARTKKDSFGWYSRVIASNGEDLG</sequence>
<dbReference type="Gene3D" id="3.20.20.80">
    <property type="entry name" value="Glycosidases"/>
    <property type="match status" value="1"/>
</dbReference>
<dbReference type="SUPFAM" id="SSF51445">
    <property type="entry name" value="(Trans)glycosidases"/>
    <property type="match status" value="1"/>
</dbReference>
<dbReference type="Pfam" id="PF00232">
    <property type="entry name" value="Glyco_hydro_1"/>
    <property type="match status" value="1"/>
</dbReference>
<evidence type="ECO:0000256" key="4">
    <source>
        <dbReference type="RuleBase" id="RU003690"/>
    </source>
</evidence>
<reference evidence="5 6" key="1">
    <citation type="submission" date="2019-04" db="EMBL/GenBank/DDBJ databases">
        <title>Microbes associate with the intestines of laboratory mice.</title>
        <authorList>
            <person name="Navarre W."/>
            <person name="Wong E."/>
            <person name="Huang K."/>
            <person name="Tropini C."/>
            <person name="Ng K."/>
            <person name="Yu B."/>
        </authorList>
    </citation>
    <scope>NUCLEOTIDE SEQUENCE [LARGE SCALE GENOMIC DNA]</scope>
    <source>
        <strain evidence="5 6">NM46_B2-13</strain>
    </source>
</reference>
<dbReference type="PANTHER" id="PTHR10353:SF122">
    <property type="entry name" value="6-PHOSPHO-BETA-GLUCOSIDASE ASCB-RELATED"/>
    <property type="match status" value="1"/>
</dbReference>
<evidence type="ECO:0000313" key="5">
    <source>
        <dbReference type="EMBL" id="TGY36693.1"/>
    </source>
</evidence>
<name>A0A4S2D7S4_9MICO</name>
<dbReference type="GO" id="GO:0005829">
    <property type="term" value="C:cytosol"/>
    <property type="evidence" value="ECO:0007669"/>
    <property type="project" value="TreeGrafter"/>
</dbReference>
<evidence type="ECO:0000256" key="2">
    <source>
        <dbReference type="ARBA" id="ARBA00022801"/>
    </source>
</evidence>
<dbReference type="InterPro" id="IPR033132">
    <property type="entry name" value="GH_1_N_CS"/>
</dbReference>
<evidence type="ECO:0000256" key="1">
    <source>
        <dbReference type="ARBA" id="ARBA00010838"/>
    </source>
</evidence>
<dbReference type="RefSeq" id="WP_135949368.1">
    <property type="nucleotide sequence ID" value="NZ_SRYO01000005.1"/>
</dbReference>
<dbReference type="GO" id="GO:0016052">
    <property type="term" value="P:carbohydrate catabolic process"/>
    <property type="evidence" value="ECO:0007669"/>
    <property type="project" value="TreeGrafter"/>
</dbReference>
<proteinExistence type="inferred from homology"/>
<dbReference type="PANTHER" id="PTHR10353">
    <property type="entry name" value="GLYCOSYL HYDROLASE"/>
    <property type="match status" value="1"/>
</dbReference>
<protein>
    <submittedName>
        <fullName evidence="5">Glycoside hydrolase family 1 protein</fullName>
    </submittedName>
</protein>
<dbReference type="EMBL" id="SRYO01000005">
    <property type="protein sequence ID" value="TGY36693.1"/>
    <property type="molecule type" value="Genomic_DNA"/>
</dbReference>
<keyword evidence="3" id="KW-0326">Glycosidase</keyword>